<gene>
    <name evidence="4" type="ORF">H9865_05305</name>
</gene>
<dbReference type="AlphaFoldDB" id="A0A9D1V3K0"/>
<evidence type="ECO:0000259" key="3">
    <source>
        <dbReference type="PROSITE" id="PS51186"/>
    </source>
</evidence>
<evidence type="ECO:0000256" key="1">
    <source>
        <dbReference type="ARBA" id="ARBA00022679"/>
    </source>
</evidence>
<evidence type="ECO:0000313" key="5">
    <source>
        <dbReference type="Proteomes" id="UP000824193"/>
    </source>
</evidence>
<dbReference type="PANTHER" id="PTHR43877:SF2">
    <property type="entry name" value="AMINOALKYLPHOSPHONATE N-ACETYLTRANSFERASE-RELATED"/>
    <property type="match status" value="1"/>
</dbReference>
<keyword evidence="1 4" id="KW-0808">Transferase</keyword>
<dbReference type="CDD" id="cd04301">
    <property type="entry name" value="NAT_SF"/>
    <property type="match status" value="1"/>
</dbReference>
<dbReference type="PROSITE" id="PS51186">
    <property type="entry name" value="GNAT"/>
    <property type="match status" value="1"/>
</dbReference>
<feature type="domain" description="N-acetyltransferase" evidence="3">
    <location>
        <begin position="15"/>
        <end position="181"/>
    </location>
</feature>
<reference evidence="4" key="1">
    <citation type="journal article" date="2021" name="PeerJ">
        <title>Extensive microbial diversity within the chicken gut microbiome revealed by metagenomics and culture.</title>
        <authorList>
            <person name="Gilroy R."/>
            <person name="Ravi A."/>
            <person name="Getino M."/>
            <person name="Pursley I."/>
            <person name="Horton D.L."/>
            <person name="Alikhan N.F."/>
            <person name="Baker D."/>
            <person name="Gharbi K."/>
            <person name="Hall N."/>
            <person name="Watson M."/>
            <person name="Adriaenssens E.M."/>
            <person name="Foster-Nyarko E."/>
            <person name="Jarju S."/>
            <person name="Secka A."/>
            <person name="Antonio M."/>
            <person name="Oren A."/>
            <person name="Chaudhuri R.R."/>
            <person name="La Ragione R."/>
            <person name="Hildebrand F."/>
            <person name="Pallen M.J."/>
        </authorList>
    </citation>
    <scope>NUCLEOTIDE SEQUENCE</scope>
    <source>
        <strain evidence="4">2239</strain>
    </source>
</reference>
<sequence length="186" mass="20645">MFVEPITRSLNGHTLTLRCAEEEDAEMLLCYLKITCGETPWLVRGPEEVTMTVEEEKAFIRGQNESPVNLMLLAFVDGEHAGNASLMGFSMARYRHRAQLGVALYQKFTGRGVGTALLKELIAIARQKGLEQLELEVAAHNTGAVALYRKLGFEVCGTLPRNMKYPDGSYEDVLYMAKPLGEESAE</sequence>
<dbReference type="InterPro" id="IPR016181">
    <property type="entry name" value="Acyl_CoA_acyltransferase"/>
</dbReference>
<dbReference type="Proteomes" id="UP000824193">
    <property type="component" value="Unassembled WGS sequence"/>
</dbReference>
<evidence type="ECO:0000256" key="2">
    <source>
        <dbReference type="ARBA" id="ARBA00023315"/>
    </source>
</evidence>
<comment type="caution">
    <text evidence="4">The sequence shown here is derived from an EMBL/GenBank/DDBJ whole genome shotgun (WGS) entry which is preliminary data.</text>
</comment>
<dbReference type="GO" id="GO:0016747">
    <property type="term" value="F:acyltransferase activity, transferring groups other than amino-acyl groups"/>
    <property type="evidence" value="ECO:0007669"/>
    <property type="project" value="InterPro"/>
</dbReference>
<protein>
    <submittedName>
        <fullName evidence="4">GNAT family N-acetyltransferase</fullName>
        <ecNumber evidence="4">2.3.1.-</ecNumber>
    </submittedName>
</protein>
<dbReference type="InterPro" id="IPR000182">
    <property type="entry name" value="GNAT_dom"/>
</dbReference>
<keyword evidence="2 4" id="KW-0012">Acyltransferase</keyword>
<dbReference type="PANTHER" id="PTHR43877">
    <property type="entry name" value="AMINOALKYLPHOSPHONATE N-ACETYLTRANSFERASE-RELATED-RELATED"/>
    <property type="match status" value="1"/>
</dbReference>
<proteinExistence type="predicted"/>
<reference evidence="4" key="2">
    <citation type="submission" date="2021-04" db="EMBL/GenBank/DDBJ databases">
        <authorList>
            <person name="Gilroy R."/>
        </authorList>
    </citation>
    <scope>NUCLEOTIDE SEQUENCE</scope>
    <source>
        <strain evidence="4">2239</strain>
    </source>
</reference>
<dbReference type="EC" id="2.3.1.-" evidence="4"/>
<accession>A0A9D1V3K0</accession>
<organism evidence="4 5">
    <name type="scientific">Candidatus Allofournierella pullicola</name>
    <dbReference type="NCBI Taxonomy" id="2838596"/>
    <lineage>
        <taxon>Bacteria</taxon>
        <taxon>Bacillati</taxon>
        <taxon>Bacillota</taxon>
        <taxon>Clostridia</taxon>
        <taxon>Eubacteriales</taxon>
        <taxon>Oscillospiraceae</taxon>
        <taxon>Allofournierella</taxon>
    </lineage>
</organism>
<dbReference type="Pfam" id="PF00583">
    <property type="entry name" value="Acetyltransf_1"/>
    <property type="match status" value="1"/>
</dbReference>
<name>A0A9D1V3K0_9FIRM</name>
<dbReference type="Gene3D" id="3.40.630.30">
    <property type="match status" value="1"/>
</dbReference>
<evidence type="ECO:0000313" key="4">
    <source>
        <dbReference type="EMBL" id="HIX05507.1"/>
    </source>
</evidence>
<dbReference type="InterPro" id="IPR050832">
    <property type="entry name" value="Bact_Acetyltransf"/>
</dbReference>
<dbReference type="SUPFAM" id="SSF55729">
    <property type="entry name" value="Acyl-CoA N-acyltransferases (Nat)"/>
    <property type="match status" value="1"/>
</dbReference>
<dbReference type="EMBL" id="DXFW01000013">
    <property type="protein sequence ID" value="HIX05507.1"/>
    <property type="molecule type" value="Genomic_DNA"/>
</dbReference>